<evidence type="ECO:0000313" key="2">
    <source>
        <dbReference type="EMBL" id="VDP90233.1"/>
    </source>
</evidence>
<protein>
    <recommendedName>
        <fullName evidence="1">DUF7041 domain-containing protein</fullName>
    </recommendedName>
</protein>
<reference evidence="4" key="1">
    <citation type="submission" date="2016-06" db="UniProtKB">
        <authorList>
            <consortium name="WormBaseParasite"/>
        </authorList>
    </citation>
    <scope>IDENTIFICATION</scope>
</reference>
<evidence type="ECO:0000313" key="3">
    <source>
        <dbReference type="Proteomes" id="UP000272942"/>
    </source>
</evidence>
<dbReference type="PANTHER" id="PTHR33327:SF3">
    <property type="entry name" value="RNA-DIRECTED DNA POLYMERASE"/>
    <property type="match status" value="1"/>
</dbReference>
<dbReference type="OrthoDB" id="6251906at2759"/>
<sequence length="133" mass="14984">MLKLPDMHHREVQPTPADPYVGLGVAGVANEGLGAEPEELPAFSINNFRLWFARTKAHFHTHPIRSRTIVYSQIFTALPTDIAEQVFEFIITIPKNEPFTQLKEALITRKSSSDEHRLDKLFGDLELGDCTPS</sequence>
<evidence type="ECO:0000313" key="4">
    <source>
        <dbReference type="WBParaSite" id="ECPE_0001299901-mRNA-1"/>
    </source>
</evidence>
<dbReference type="Proteomes" id="UP000272942">
    <property type="component" value="Unassembled WGS sequence"/>
</dbReference>
<accession>A0A183B176</accession>
<gene>
    <name evidence="2" type="ORF">ECPE_LOCUS12961</name>
</gene>
<dbReference type="InterPro" id="IPR055469">
    <property type="entry name" value="DUF7041"/>
</dbReference>
<feature type="domain" description="DUF7041" evidence="1">
    <location>
        <begin position="40"/>
        <end position="121"/>
    </location>
</feature>
<name>A0A183B176_9TREM</name>
<proteinExistence type="predicted"/>
<dbReference type="AlphaFoldDB" id="A0A183B176"/>
<keyword evidence="3" id="KW-1185">Reference proteome</keyword>
<dbReference type="PANTHER" id="PTHR33327">
    <property type="entry name" value="ENDONUCLEASE"/>
    <property type="match status" value="1"/>
</dbReference>
<organism evidence="4">
    <name type="scientific">Echinostoma caproni</name>
    <dbReference type="NCBI Taxonomy" id="27848"/>
    <lineage>
        <taxon>Eukaryota</taxon>
        <taxon>Metazoa</taxon>
        <taxon>Spiralia</taxon>
        <taxon>Lophotrochozoa</taxon>
        <taxon>Platyhelminthes</taxon>
        <taxon>Trematoda</taxon>
        <taxon>Digenea</taxon>
        <taxon>Plagiorchiida</taxon>
        <taxon>Echinostomata</taxon>
        <taxon>Echinostomatoidea</taxon>
        <taxon>Echinostomatidae</taxon>
        <taxon>Echinostoma</taxon>
    </lineage>
</organism>
<dbReference type="EMBL" id="UZAN01053992">
    <property type="protein sequence ID" value="VDP90233.1"/>
    <property type="molecule type" value="Genomic_DNA"/>
</dbReference>
<evidence type="ECO:0000259" key="1">
    <source>
        <dbReference type="Pfam" id="PF23055"/>
    </source>
</evidence>
<dbReference type="Pfam" id="PF23055">
    <property type="entry name" value="DUF7041"/>
    <property type="match status" value="1"/>
</dbReference>
<dbReference type="WBParaSite" id="ECPE_0001299901-mRNA-1">
    <property type="protein sequence ID" value="ECPE_0001299901-mRNA-1"/>
    <property type="gene ID" value="ECPE_0001299901"/>
</dbReference>
<reference evidence="2 3" key="2">
    <citation type="submission" date="2018-11" db="EMBL/GenBank/DDBJ databases">
        <authorList>
            <consortium name="Pathogen Informatics"/>
        </authorList>
    </citation>
    <scope>NUCLEOTIDE SEQUENCE [LARGE SCALE GENOMIC DNA]</scope>
    <source>
        <strain evidence="2 3">Egypt</strain>
    </source>
</reference>